<organism evidence="1 2">
    <name type="scientific">Catenovulum adriaticum</name>
    <dbReference type="NCBI Taxonomy" id="2984846"/>
    <lineage>
        <taxon>Bacteria</taxon>
        <taxon>Pseudomonadati</taxon>
        <taxon>Pseudomonadota</taxon>
        <taxon>Gammaproteobacteria</taxon>
        <taxon>Alteromonadales</taxon>
        <taxon>Alteromonadaceae</taxon>
        <taxon>Catenovulum</taxon>
    </lineage>
</organism>
<keyword evidence="2" id="KW-1185">Reference proteome</keyword>
<evidence type="ECO:0000313" key="2">
    <source>
        <dbReference type="Proteomes" id="UP001163726"/>
    </source>
</evidence>
<proteinExistence type="predicted"/>
<dbReference type="EMBL" id="CP109965">
    <property type="protein sequence ID" value="WAJ70124.1"/>
    <property type="molecule type" value="Genomic_DNA"/>
</dbReference>
<dbReference type="Proteomes" id="UP001163726">
    <property type="component" value="Chromosome"/>
</dbReference>
<gene>
    <name evidence="1" type="ORF">OLW01_13425</name>
</gene>
<accession>A0ABY7AKS5</accession>
<protein>
    <submittedName>
        <fullName evidence="1">Uncharacterized protein</fullName>
    </submittedName>
</protein>
<reference evidence="1" key="1">
    <citation type="submission" date="2022-10" db="EMBL/GenBank/DDBJ databases">
        <title>Catenovulum adriacola sp. nov. isolated in the Harbour of Susak.</title>
        <authorList>
            <person name="Schoch T."/>
            <person name="Reich S.J."/>
            <person name="Stoeferle S."/>
            <person name="Flaiz M."/>
            <person name="Kazda M."/>
            <person name="Riedel C.U."/>
            <person name="Duerre P."/>
        </authorList>
    </citation>
    <scope>NUCLEOTIDE SEQUENCE</scope>
    <source>
        <strain evidence="1">TS8</strain>
    </source>
</reference>
<evidence type="ECO:0000313" key="1">
    <source>
        <dbReference type="EMBL" id="WAJ70124.1"/>
    </source>
</evidence>
<dbReference type="RefSeq" id="WP_268074427.1">
    <property type="nucleotide sequence ID" value="NZ_CP109965.1"/>
</dbReference>
<name>A0ABY7AKS5_9ALTE</name>
<sequence>MAQPIKRVTITKRKEPLTDFATLAIVGRHAARSARAKAIENGVGYTFAKEGRIMKKNADGSTQVVKIMDDFDDFPSLEDELCQG</sequence>